<dbReference type="Gene3D" id="3.30.310.50">
    <property type="entry name" value="Alpha-D-phosphohexomutase, C-terminal domain"/>
    <property type="match status" value="1"/>
</dbReference>
<organism evidence="1 2">
    <name type="scientific">Stutzerimonas stutzeri</name>
    <name type="common">Pseudomonas stutzeri</name>
    <dbReference type="NCBI Taxonomy" id="316"/>
    <lineage>
        <taxon>Bacteria</taxon>
        <taxon>Pseudomonadati</taxon>
        <taxon>Pseudomonadota</taxon>
        <taxon>Gammaproteobacteria</taxon>
        <taxon>Pseudomonadales</taxon>
        <taxon>Pseudomonadaceae</taxon>
        <taxon>Stutzerimonas</taxon>
    </lineage>
</organism>
<dbReference type="InterPro" id="IPR014543">
    <property type="entry name" value="UCP028291"/>
</dbReference>
<accession>A0A2S4APF1</accession>
<dbReference type="EMBL" id="PPXG01000003">
    <property type="protein sequence ID" value="POH83340.1"/>
    <property type="molecule type" value="Genomic_DNA"/>
</dbReference>
<dbReference type="Pfam" id="PF09981">
    <property type="entry name" value="DUF2218"/>
    <property type="match status" value="1"/>
</dbReference>
<dbReference type="Proteomes" id="UP000237068">
    <property type="component" value="Unassembled WGS sequence"/>
</dbReference>
<dbReference type="PIRSF" id="PIRSF028291">
    <property type="entry name" value="UCP028291"/>
    <property type="match status" value="1"/>
</dbReference>
<reference evidence="1 2" key="1">
    <citation type="submission" date="2018-01" db="EMBL/GenBank/DDBJ databases">
        <title>Denitrification phenotypes of diverse strains of Pseudomonas stutzeri.</title>
        <authorList>
            <person name="Milligan D.A."/>
            <person name="Bergaust L."/>
            <person name="Bakken L.R."/>
            <person name="Frostegard A."/>
        </authorList>
    </citation>
    <scope>NUCLEOTIDE SEQUENCE [LARGE SCALE GENOMIC DNA]</scope>
    <source>
        <strain evidence="1 2">24a13</strain>
    </source>
</reference>
<evidence type="ECO:0000313" key="1">
    <source>
        <dbReference type="EMBL" id="POH83340.1"/>
    </source>
</evidence>
<sequence>MPQFHAQVATPRASRNMTRLCKHFAHKAEVQLDERQAQVEFAFGQCRMLADDEQLLIDCQAEAGEAEKRLRFVIDDHLHRFSGNEGLKVNWLDGPLPSSHRQQVEP</sequence>
<name>A0A2S4APF1_STUST</name>
<protein>
    <submittedName>
        <fullName evidence="1">DUF2218 domain-containing protein</fullName>
    </submittedName>
</protein>
<dbReference type="AlphaFoldDB" id="A0A2S4APF1"/>
<comment type="caution">
    <text evidence="1">The sequence shown here is derived from an EMBL/GenBank/DDBJ whole genome shotgun (WGS) entry which is preliminary data.</text>
</comment>
<proteinExistence type="predicted"/>
<dbReference type="RefSeq" id="WP_103455801.1">
    <property type="nucleotide sequence ID" value="NZ_JAMOHQ010000005.1"/>
</dbReference>
<dbReference type="OrthoDB" id="9806511at2"/>
<gene>
    <name evidence="1" type="ORF">CXK91_08930</name>
</gene>
<evidence type="ECO:0000313" key="2">
    <source>
        <dbReference type="Proteomes" id="UP000237068"/>
    </source>
</evidence>